<comment type="caution">
    <text evidence="2">The sequence shown here is derived from an EMBL/GenBank/DDBJ whole genome shotgun (WGS) entry which is preliminary data.</text>
</comment>
<dbReference type="Proteomes" id="UP000746595">
    <property type="component" value="Unassembled WGS sequence"/>
</dbReference>
<dbReference type="EMBL" id="JAAWVT010000014">
    <property type="protein sequence ID" value="NKG22718.1"/>
    <property type="molecule type" value="Genomic_DNA"/>
</dbReference>
<feature type="signal peptide" evidence="1">
    <location>
        <begin position="1"/>
        <end position="25"/>
    </location>
</feature>
<evidence type="ECO:0000313" key="3">
    <source>
        <dbReference type="Proteomes" id="UP000746595"/>
    </source>
</evidence>
<protein>
    <recommendedName>
        <fullName evidence="4">Choice-of-anchor G family protein</fullName>
    </recommendedName>
</protein>
<accession>A0ABX1G9K7</accession>
<dbReference type="RefSeq" id="WP_168153458.1">
    <property type="nucleotide sequence ID" value="NZ_JAAWVT010000014.1"/>
</dbReference>
<dbReference type="NCBIfam" id="NF040603">
    <property type="entry name" value="choice_anch_P"/>
    <property type="match status" value="2"/>
</dbReference>
<name>A0ABX1G9K7_9MICC</name>
<reference evidence="2 3" key="1">
    <citation type="submission" date="2020-04" db="EMBL/GenBank/DDBJ databases">
        <title>Paeniglutamicibacter sp. ANT13_2, a novel actinomycete isolated from sediment in Antarctica.</title>
        <authorList>
            <person name="Sakdapetsiri C."/>
            <person name="Pinyakong O."/>
        </authorList>
    </citation>
    <scope>NUCLEOTIDE SEQUENCE [LARGE SCALE GENOMIC DNA]</scope>
    <source>
        <strain evidence="2 3">ANT13_2</strain>
    </source>
</reference>
<gene>
    <name evidence="2" type="ORF">HED64_18655</name>
</gene>
<evidence type="ECO:0000256" key="1">
    <source>
        <dbReference type="SAM" id="SignalP"/>
    </source>
</evidence>
<organism evidence="2 3">
    <name type="scientific">Paeniglutamicibacter terrestris</name>
    <dbReference type="NCBI Taxonomy" id="2723403"/>
    <lineage>
        <taxon>Bacteria</taxon>
        <taxon>Bacillati</taxon>
        <taxon>Actinomycetota</taxon>
        <taxon>Actinomycetes</taxon>
        <taxon>Micrococcales</taxon>
        <taxon>Micrococcaceae</taxon>
        <taxon>Paeniglutamicibacter</taxon>
    </lineage>
</organism>
<keyword evidence="3" id="KW-1185">Reference proteome</keyword>
<evidence type="ECO:0000313" key="2">
    <source>
        <dbReference type="EMBL" id="NKG22718.1"/>
    </source>
</evidence>
<feature type="chain" id="PRO_5047504894" description="Choice-of-anchor G family protein" evidence="1">
    <location>
        <begin position="26"/>
        <end position="423"/>
    </location>
</feature>
<sequence>MKRTVVALIGALSLIVAGSLTPSQAAVPSITPAQVSTGFVGIAYGSYIFNSDKSLTSGPTAYSGVSCTAATGQTRTNSAAAVKVPAVGNVGAVTTSVKSLLSTTGKRIDARSTVASTNLLGGLITAGAITSDSSAEKGASGAFVGTNKSIITSLKVLGLPVSASAAPNTIIDLKLPVLGSVGKITLNGQSKQLIDGNYVVSTTALRVQVLKAGIVGVKAGTDINLGVSIAKLTPPQKGYLAGTGFTTQATLLTGLIGSGPTALATVKCGGGTTAANLAGVTVSGLASVGASSTKTSGVLTPALKSSVTNNLVGLNVLNGLIRADAIKAETSASRSPEGGKVTLTDTSTFANLRIAGLPAINASVAPNTVIQVPGLGQVTLHKVSKSTTTITVTMIEIVLKQAVGTLPLGSKILIGYSSSSVRS</sequence>
<keyword evidence="1" id="KW-0732">Signal</keyword>
<proteinExistence type="predicted"/>
<evidence type="ECO:0008006" key="4">
    <source>
        <dbReference type="Google" id="ProtNLM"/>
    </source>
</evidence>